<sequence length="358" mass="39073">MKNFNHLKLTKFISNIFLQSGSNEEESFSIADHLVDSNLVGHDSHGVIRVSKYIQWLNDGNIKLNQSIKIIKEDNSFLHIDGNFGYGQPIAKQSFNLGIKKAKKNGHCILALKNLGHIGRVGAWSEMAALNGCVSVLFVNTSGFGILMAPHGGTDRRLSANPIAIGIPIEKNDYLVLDMATSVVAEGKIMVAKNKGSKLPEGMILDGYGNPTNDPIKFYSEPVGSILPFGGHKGFGLAFMIDILSGALTGGNSSHPDNDNSHSLINNTLAIIMDTQQTVSNNYFQNDINRLTTWVKDSPKADNVSEILLPGEIEKNTKKERLINGVPLDDQTIKDIKDTAILVGIKDVDNDFIYTLLN</sequence>
<dbReference type="Pfam" id="PF02615">
    <property type="entry name" value="Ldh_2"/>
    <property type="match status" value="1"/>
</dbReference>
<protein>
    <recommendedName>
        <fullName evidence="4">Malate/lactate/ureidoglycolate dehydrogenase</fullName>
    </recommendedName>
</protein>
<evidence type="ECO:0008006" key="4">
    <source>
        <dbReference type="Google" id="ProtNLM"/>
    </source>
</evidence>
<dbReference type="Gene3D" id="3.30.1370.60">
    <property type="entry name" value="Hypothetical oxidoreductase yiak, domain 2"/>
    <property type="match status" value="1"/>
</dbReference>
<dbReference type="InterPro" id="IPR043144">
    <property type="entry name" value="Mal/L-sulf/L-lact_DH-like_ah"/>
</dbReference>
<gene>
    <name evidence="3" type="ORF">METZ01_LOCUS231859</name>
</gene>
<organism evidence="3">
    <name type="scientific">marine metagenome</name>
    <dbReference type="NCBI Taxonomy" id="408172"/>
    <lineage>
        <taxon>unclassified sequences</taxon>
        <taxon>metagenomes</taxon>
        <taxon>ecological metagenomes</taxon>
    </lineage>
</organism>
<evidence type="ECO:0000256" key="2">
    <source>
        <dbReference type="ARBA" id="ARBA00023002"/>
    </source>
</evidence>
<dbReference type="Gene3D" id="1.10.1530.10">
    <property type="match status" value="1"/>
</dbReference>
<dbReference type="PANTHER" id="PTHR11091">
    <property type="entry name" value="OXIDOREDUCTASE-RELATED"/>
    <property type="match status" value="1"/>
</dbReference>
<reference evidence="3" key="1">
    <citation type="submission" date="2018-05" db="EMBL/GenBank/DDBJ databases">
        <authorList>
            <person name="Lanie J.A."/>
            <person name="Ng W.-L."/>
            <person name="Kazmierczak K.M."/>
            <person name="Andrzejewski T.M."/>
            <person name="Davidsen T.M."/>
            <person name="Wayne K.J."/>
            <person name="Tettelin H."/>
            <person name="Glass J.I."/>
            <person name="Rusch D."/>
            <person name="Podicherti R."/>
            <person name="Tsui H.-C.T."/>
            <person name="Winkler M.E."/>
        </authorList>
    </citation>
    <scope>NUCLEOTIDE SEQUENCE</scope>
</reference>
<dbReference type="InterPro" id="IPR003767">
    <property type="entry name" value="Malate/L-lactate_DH-like"/>
</dbReference>
<dbReference type="InterPro" id="IPR043143">
    <property type="entry name" value="Mal/L-sulf/L-lact_DH-like_NADP"/>
</dbReference>
<dbReference type="AlphaFoldDB" id="A0A382GVV7"/>
<evidence type="ECO:0000256" key="1">
    <source>
        <dbReference type="ARBA" id="ARBA00006056"/>
    </source>
</evidence>
<comment type="similarity">
    <text evidence="1">Belongs to the LDH2/MDH2 oxidoreductase family.</text>
</comment>
<keyword evidence="2" id="KW-0560">Oxidoreductase</keyword>
<dbReference type="NCBIfam" id="NF007504">
    <property type="entry name" value="PRK10098.1"/>
    <property type="match status" value="1"/>
</dbReference>
<dbReference type="PANTHER" id="PTHR11091:SF0">
    <property type="entry name" value="MALATE DEHYDROGENASE"/>
    <property type="match status" value="1"/>
</dbReference>
<dbReference type="EMBL" id="UINC01057634">
    <property type="protein sequence ID" value="SVB79005.1"/>
    <property type="molecule type" value="Genomic_DNA"/>
</dbReference>
<proteinExistence type="inferred from homology"/>
<evidence type="ECO:0000313" key="3">
    <source>
        <dbReference type="EMBL" id="SVB79005.1"/>
    </source>
</evidence>
<dbReference type="InterPro" id="IPR036111">
    <property type="entry name" value="Mal/L-sulfo/L-lacto_DH-like_sf"/>
</dbReference>
<accession>A0A382GVV7</accession>
<name>A0A382GVV7_9ZZZZ</name>
<dbReference type="SUPFAM" id="SSF89733">
    <property type="entry name" value="L-sulfolactate dehydrogenase-like"/>
    <property type="match status" value="1"/>
</dbReference>
<dbReference type="GO" id="GO:0016491">
    <property type="term" value="F:oxidoreductase activity"/>
    <property type="evidence" value="ECO:0007669"/>
    <property type="project" value="UniProtKB-KW"/>
</dbReference>